<name>A0A1H8Z0W7_9HYPH</name>
<evidence type="ECO:0000313" key="2">
    <source>
        <dbReference type="Proteomes" id="UP000199647"/>
    </source>
</evidence>
<reference evidence="1 2" key="1">
    <citation type="submission" date="2016-10" db="EMBL/GenBank/DDBJ databases">
        <authorList>
            <person name="de Groot N.N."/>
        </authorList>
    </citation>
    <scope>NUCLEOTIDE SEQUENCE [LARGE SCALE GENOMIC DNA]</scope>
    <source>
        <strain evidence="1 2">A52C2</strain>
    </source>
</reference>
<dbReference type="RefSeq" id="WP_092494547.1">
    <property type="nucleotide sequence ID" value="NZ_FOFG01000001.1"/>
</dbReference>
<dbReference type="STRING" id="1855383.SAMN05216548_1011"/>
<gene>
    <name evidence="1" type="ORF">SAMN05216548_1011</name>
</gene>
<protein>
    <submittedName>
        <fullName evidence="1">Uncharacterized protein</fullName>
    </submittedName>
</protein>
<dbReference type="OrthoDB" id="8410304at2"/>
<keyword evidence="2" id="KW-1185">Reference proteome</keyword>
<sequence length="174" mass="20013">MRYLASLKTFLETGTLGPLTREANLLQVDELFGPPQEWTFTPDDIRPLHWIYNDRESYLSLNIIFEPVAPYPVKSISFEEGGFEEAFETFGYHLAVTTDGFDRELRPSDFLRSDLWKDRDVRIFFSGHEDRLVIAVTFRTVSKALMLGETKTIRRSCTSPGSTKTSNSASWMRT</sequence>
<evidence type="ECO:0000313" key="1">
    <source>
        <dbReference type="EMBL" id="SEP58095.1"/>
    </source>
</evidence>
<dbReference type="AlphaFoldDB" id="A0A1H8Z0W7"/>
<proteinExistence type="predicted"/>
<organism evidence="1 2">
    <name type="scientific">Faunimonas pinastri</name>
    <dbReference type="NCBI Taxonomy" id="1855383"/>
    <lineage>
        <taxon>Bacteria</taxon>
        <taxon>Pseudomonadati</taxon>
        <taxon>Pseudomonadota</taxon>
        <taxon>Alphaproteobacteria</taxon>
        <taxon>Hyphomicrobiales</taxon>
        <taxon>Afifellaceae</taxon>
        <taxon>Faunimonas</taxon>
    </lineage>
</organism>
<accession>A0A1H8Z0W7</accession>
<dbReference type="Proteomes" id="UP000199647">
    <property type="component" value="Unassembled WGS sequence"/>
</dbReference>
<dbReference type="EMBL" id="FOFG01000001">
    <property type="protein sequence ID" value="SEP58095.1"/>
    <property type="molecule type" value="Genomic_DNA"/>
</dbReference>